<proteinExistence type="predicted"/>
<gene>
    <name evidence="1" type="ORF">UFOPK1421_00170</name>
    <name evidence="2" type="ORF">UFOPK1820_00221</name>
    <name evidence="3" type="ORF">UFOPK1960_00275</name>
    <name evidence="4" type="ORF">UFOPK2921_00326</name>
    <name evidence="5" type="ORF">UFOPK4422_00654</name>
</gene>
<dbReference type="PANTHER" id="PTHR12993:SF11">
    <property type="entry name" value="N-ACETYLGLUCOSAMINYL-PHOSPHATIDYLINOSITOL DE-N-ACETYLASE"/>
    <property type="match status" value="1"/>
</dbReference>
<evidence type="ECO:0000313" key="1">
    <source>
        <dbReference type="EMBL" id="CAB4533621.1"/>
    </source>
</evidence>
<evidence type="ECO:0000313" key="3">
    <source>
        <dbReference type="EMBL" id="CAB4624383.1"/>
    </source>
</evidence>
<dbReference type="SUPFAM" id="SSF102588">
    <property type="entry name" value="LmbE-like"/>
    <property type="match status" value="1"/>
</dbReference>
<dbReference type="Gene3D" id="3.40.50.10320">
    <property type="entry name" value="LmbE-like"/>
    <property type="match status" value="1"/>
</dbReference>
<dbReference type="PANTHER" id="PTHR12993">
    <property type="entry name" value="N-ACETYLGLUCOSAMINYL-PHOSPHATIDYLINOSITOL DE-N-ACETYLASE-RELATED"/>
    <property type="match status" value="1"/>
</dbReference>
<dbReference type="InterPro" id="IPR024078">
    <property type="entry name" value="LmbE-like_dom_sf"/>
</dbReference>
<accession>A0A6J6VL50</accession>
<dbReference type="GO" id="GO:0016811">
    <property type="term" value="F:hydrolase activity, acting on carbon-nitrogen (but not peptide) bonds, in linear amides"/>
    <property type="evidence" value="ECO:0007669"/>
    <property type="project" value="TreeGrafter"/>
</dbReference>
<evidence type="ECO:0000313" key="5">
    <source>
        <dbReference type="EMBL" id="CAB5120466.1"/>
    </source>
</evidence>
<organism evidence="4">
    <name type="scientific">freshwater metagenome</name>
    <dbReference type="NCBI Taxonomy" id="449393"/>
    <lineage>
        <taxon>unclassified sequences</taxon>
        <taxon>metagenomes</taxon>
        <taxon>ecological metagenomes</taxon>
    </lineage>
</organism>
<dbReference type="AlphaFoldDB" id="A0A6J6VL50"/>
<name>A0A6J6VL50_9ZZZZ</name>
<dbReference type="EMBL" id="CAFBRX010000053">
    <property type="protein sequence ID" value="CAB5120466.1"/>
    <property type="molecule type" value="Genomic_DNA"/>
</dbReference>
<dbReference type="EMBL" id="CAEZSL010000011">
    <property type="protein sequence ID" value="CAB4533621.1"/>
    <property type="molecule type" value="Genomic_DNA"/>
</dbReference>
<dbReference type="InterPro" id="IPR003737">
    <property type="entry name" value="GlcNAc_PI_deacetylase-related"/>
</dbReference>
<dbReference type="Pfam" id="PF02585">
    <property type="entry name" value="PIG-L"/>
    <property type="match status" value="1"/>
</dbReference>
<protein>
    <submittedName>
        <fullName evidence="4">Unannotated protein</fullName>
    </submittedName>
</protein>
<dbReference type="EMBL" id="CAEZUK010000021">
    <property type="protein sequence ID" value="CAB4592319.1"/>
    <property type="molecule type" value="Genomic_DNA"/>
</dbReference>
<dbReference type="EMBL" id="CAEZVL010000024">
    <property type="protein sequence ID" value="CAB4624383.1"/>
    <property type="molecule type" value="Genomic_DNA"/>
</dbReference>
<sequence length="325" mass="35905">MSSGPSDSLCVLTIHAHPDDEASKGAPTLALYHDLGVRTVLVCCTGGEEGDIQNPVLRAEGGPFYGLNPEQEKQKLALIRPGELAESARIIGFDEVVMLGYWDSGMADSPANENPDCFHQADLDEAVGRLVAIIRTQRPQVIITYGDDQRGYPHPDHLKVHDISLPAFQRAGDPAWYPSAGPVWQPLKMYYSVWSRTRLIAVNEAMLAKLGTSPYDEKWLNRPSQDDRITTRINVASHMAARSGALRAHATQVDPNESWWFGLNDEELARAYPFEDWVLAHSLSGYPNEDEVEIDIFAGIKDVISLRDVVSAPKRLTNPDPVVAP</sequence>
<dbReference type="EMBL" id="CAEZZV010000026">
    <property type="protein sequence ID" value="CAB4772266.1"/>
    <property type="molecule type" value="Genomic_DNA"/>
</dbReference>
<reference evidence="4" key="1">
    <citation type="submission" date="2020-05" db="EMBL/GenBank/DDBJ databases">
        <authorList>
            <person name="Chiriac C."/>
            <person name="Salcher M."/>
            <person name="Ghai R."/>
            <person name="Kavagutti S V."/>
        </authorList>
    </citation>
    <scope>NUCLEOTIDE SEQUENCE</scope>
</reference>
<evidence type="ECO:0000313" key="2">
    <source>
        <dbReference type="EMBL" id="CAB4592319.1"/>
    </source>
</evidence>
<evidence type="ECO:0000313" key="4">
    <source>
        <dbReference type="EMBL" id="CAB4772266.1"/>
    </source>
</evidence>